<protein>
    <submittedName>
        <fullName evidence="1">DNA polymerase III chi subunit</fullName>
    </submittedName>
</protein>
<dbReference type="InterPro" id="IPR007459">
    <property type="entry name" value="DNA_pol3_chi"/>
</dbReference>
<accession>A0A081D0G8</accession>
<dbReference type="eggNOG" id="COG2927">
    <property type="taxonomic scope" value="Bacteria"/>
</dbReference>
<dbReference type="AlphaFoldDB" id="A0A081D0G8"/>
<name>A0A081D0G8_9HYPH</name>
<comment type="caution">
    <text evidence="1">The sequence shown here is derived from an EMBL/GenBank/DDBJ whole genome shotgun (WGS) entry which is preliminary data.</text>
</comment>
<dbReference type="NCBIfam" id="NF004347">
    <property type="entry name" value="PRK05728.1-4"/>
    <property type="match status" value="1"/>
</dbReference>
<dbReference type="EMBL" id="BBJU01000025">
    <property type="protein sequence ID" value="GAK72414.1"/>
    <property type="molecule type" value="Genomic_DNA"/>
</dbReference>
<dbReference type="SUPFAM" id="SSF102400">
    <property type="entry name" value="DNA polymerase III chi subunit"/>
    <property type="match status" value="1"/>
</dbReference>
<dbReference type="GO" id="GO:0006260">
    <property type="term" value="P:DNA replication"/>
    <property type="evidence" value="ECO:0007669"/>
    <property type="project" value="InterPro"/>
</dbReference>
<dbReference type="PANTHER" id="PTHR38767:SF1">
    <property type="entry name" value="DNA POLYMERASE III SUBUNIT CHI"/>
    <property type="match status" value="1"/>
</dbReference>
<dbReference type="GO" id="GO:0003677">
    <property type="term" value="F:DNA binding"/>
    <property type="evidence" value="ECO:0007669"/>
    <property type="project" value="InterPro"/>
</dbReference>
<proteinExistence type="predicted"/>
<dbReference type="GO" id="GO:0003887">
    <property type="term" value="F:DNA-directed DNA polymerase activity"/>
    <property type="evidence" value="ECO:0007669"/>
    <property type="project" value="InterPro"/>
</dbReference>
<dbReference type="PANTHER" id="PTHR38767">
    <property type="entry name" value="DNA POLYMERASE III SUBUNIT CHI"/>
    <property type="match status" value="1"/>
</dbReference>
<dbReference type="Pfam" id="PF04364">
    <property type="entry name" value="DNA_pol3_chi"/>
    <property type="match status" value="1"/>
</dbReference>
<gene>
    <name evidence="1" type="primary">holC</name>
    <name evidence="1" type="ORF">RRU01S_25_01040</name>
</gene>
<dbReference type="Proteomes" id="UP000028701">
    <property type="component" value="Unassembled WGS sequence"/>
</dbReference>
<dbReference type="Gene3D" id="3.40.50.10110">
    <property type="entry name" value="DNA polymerase III subunit chi"/>
    <property type="match status" value="1"/>
</dbReference>
<reference evidence="1 2" key="1">
    <citation type="submission" date="2014-08" db="EMBL/GenBank/DDBJ databases">
        <title>Whole genome shotgun sequence of Rhizobium rubi NBRC 13261.</title>
        <authorList>
            <person name="Katano-Makiyama Y."/>
            <person name="Hosoyama A."/>
            <person name="Hashimoto M."/>
            <person name="Hosoyama Y."/>
            <person name="Noguchi M."/>
            <person name="Tsuchikane K."/>
            <person name="Uohara A."/>
            <person name="Ohji S."/>
            <person name="Ichikawa N."/>
            <person name="Kimura A."/>
            <person name="Yamazoe A."/>
            <person name="Fujita N."/>
        </authorList>
    </citation>
    <scope>NUCLEOTIDE SEQUENCE [LARGE SCALE GENOMIC DNA]</scope>
    <source>
        <strain evidence="1 2">NBRC 13261</strain>
    </source>
</reference>
<sequence length="161" mass="18209">MKLDEQVGTGVSMTEILFYHLTESKLEDALPPLLEKSLERGWKVAVQAVTEERRDALDVHLWTFRDDSFMPHATDASDNTAVQPVMLTTSAENANAANVRFIVDGAEPPPVDPYERIVFMFDGYDASQLEGARAQWKKLKGEGHTLTYWQQSPEGRWQKKA</sequence>
<evidence type="ECO:0000313" key="2">
    <source>
        <dbReference type="Proteomes" id="UP000028701"/>
    </source>
</evidence>
<dbReference type="InterPro" id="IPR036768">
    <property type="entry name" value="PolIII_chi_sf"/>
</dbReference>
<evidence type="ECO:0000313" key="1">
    <source>
        <dbReference type="EMBL" id="GAK72414.1"/>
    </source>
</evidence>
<organism evidence="1 2">
    <name type="scientific">Agrobacterium rubi TR3 = NBRC 13261</name>
    <dbReference type="NCBI Taxonomy" id="1368415"/>
    <lineage>
        <taxon>Bacteria</taxon>
        <taxon>Pseudomonadati</taxon>
        <taxon>Pseudomonadota</taxon>
        <taxon>Alphaproteobacteria</taxon>
        <taxon>Hyphomicrobiales</taxon>
        <taxon>Rhizobiaceae</taxon>
        <taxon>Rhizobium/Agrobacterium group</taxon>
        <taxon>Agrobacterium</taxon>
    </lineage>
</organism>
<dbReference type="GO" id="GO:0032298">
    <property type="term" value="P:positive regulation of DNA-templated DNA replication initiation"/>
    <property type="evidence" value="ECO:0007669"/>
    <property type="project" value="TreeGrafter"/>
</dbReference>